<gene>
    <name evidence="5" type="ORF">CJN711_LOCUS8254</name>
    <name evidence="7" type="ORF">GIL414_LOCUS39261</name>
    <name evidence="6" type="ORF">KQP761_LOCUS4395</name>
</gene>
<comment type="similarity">
    <text evidence="1 2">Belongs to the insulin family.</text>
</comment>
<dbReference type="Gene3D" id="1.10.100.10">
    <property type="entry name" value="Insulin-like"/>
    <property type="match status" value="1"/>
</dbReference>
<feature type="domain" description="Insulin-like" evidence="4">
    <location>
        <begin position="41"/>
        <end position="121"/>
    </location>
</feature>
<evidence type="ECO:0000256" key="3">
    <source>
        <dbReference type="SAM" id="SignalP"/>
    </source>
</evidence>
<feature type="chain" id="PRO_5035686374" description="Insulin-like domain-containing protein" evidence="3">
    <location>
        <begin position="23"/>
        <end position="121"/>
    </location>
</feature>
<evidence type="ECO:0000256" key="2">
    <source>
        <dbReference type="RuleBase" id="RU000406"/>
    </source>
</evidence>
<evidence type="ECO:0000313" key="7">
    <source>
        <dbReference type="EMBL" id="CAF4608822.1"/>
    </source>
</evidence>
<evidence type="ECO:0000313" key="6">
    <source>
        <dbReference type="EMBL" id="CAF1293358.1"/>
    </source>
</evidence>
<sequence length="121" mass="13825">MFRSSIFQFAIIIIFMTSLINAKNTNNRRLKVLAIRKPTSIEMCGLALIHLLDMVCTRAEQVLVRNRITTTLSSPTIRPTKTKDNLYSYATSIIDNTQSNDTLIYDCCLQVCTLKKLLKYC</sequence>
<accession>A0A815D7N6</accession>
<name>A0A815D7N6_9BILA</name>
<dbReference type="OrthoDB" id="10019596at2759"/>
<dbReference type="EMBL" id="CAJNOV010002977">
    <property type="protein sequence ID" value="CAF1124737.1"/>
    <property type="molecule type" value="Genomic_DNA"/>
</dbReference>
<dbReference type="InterPro" id="IPR022353">
    <property type="entry name" value="Insulin_CS"/>
</dbReference>
<dbReference type="Proteomes" id="UP000663855">
    <property type="component" value="Unassembled WGS sequence"/>
</dbReference>
<reference evidence="6" key="1">
    <citation type="submission" date="2021-02" db="EMBL/GenBank/DDBJ databases">
        <authorList>
            <person name="Nowell W R."/>
        </authorList>
    </citation>
    <scope>NUCLEOTIDE SEQUENCE</scope>
</reference>
<evidence type="ECO:0000313" key="5">
    <source>
        <dbReference type="EMBL" id="CAF1124737.1"/>
    </source>
</evidence>
<evidence type="ECO:0000259" key="4">
    <source>
        <dbReference type="SMART" id="SM00078"/>
    </source>
</evidence>
<dbReference type="Proteomes" id="UP000681720">
    <property type="component" value="Unassembled WGS sequence"/>
</dbReference>
<dbReference type="EMBL" id="CAJNOW010000817">
    <property type="protein sequence ID" value="CAF1293358.1"/>
    <property type="molecule type" value="Genomic_DNA"/>
</dbReference>
<dbReference type="SMART" id="SM00078">
    <property type="entry name" value="IlGF"/>
    <property type="match status" value="1"/>
</dbReference>
<dbReference type="GO" id="GO:0005179">
    <property type="term" value="F:hormone activity"/>
    <property type="evidence" value="ECO:0007669"/>
    <property type="project" value="InterPro"/>
</dbReference>
<evidence type="ECO:0000256" key="1">
    <source>
        <dbReference type="ARBA" id="ARBA00009034"/>
    </source>
</evidence>
<dbReference type="GO" id="GO:0005576">
    <property type="term" value="C:extracellular region"/>
    <property type="evidence" value="ECO:0007669"/>
    <property type="project" value="UniProtKB-SubCell"/>
</dbReference>
<dbReference type="SUPFAM" id="SSF56994">
    <property type="entry name" value="Insulin-like"/>
    <property type="match status" value="1"/>
</dbReference>
<evidence type="ECO:0000313" key="8">
    <source>
        <dbReference type="Proteomes" id="UP000663834"/>
    </source>
</evidence>
<keyword evidence="2" id="KW-0964">Secreted</keyword>
<organism evidence="6 8">
    <name type="scientific">Rotaria magnacalcarata</name>
    <dbReference type="NCBI Taxonomy" id="392030"/>
    <lineage>
        <taxon>Eukaryota</taxon>
        <taxon>Metazoa</taxon>
        <taxon>Spiralia</taxon>
        <taxon>Gnathifera</taxon>
        <taxon>Rotifera</taxon>
        <taxon>Eurotatoria</taxon>
        <taxon>Bdelloidea</taxon>
        <taxon>Philodinida</taxon>
        <taxon>Philodinidae</taxon>
        <taxon>Rotaria</taxon>
    </lineage>
</organism>
<proteinExistence type="inferred from homology"/>
<dbReference type="PROSITE" id="PS00262">
    <property type="entry name" value="INSULIN"/>
    <property type="match status" value="1"/>
</dbReference>
<dbReference type="InterPro" id="IPR016179">
    <property type="entry name" value="Insulin-like"/>
</dbReference>
<dbReference type="InterPro" id="IPR036438">
    <property type="entry name" value="Insulin-like_sf"/>
</dbReference>
<dbReference type="AlphaFoldDB" id="A0A815D7N6"/>
<comment type="caution">
    <text evidence="6">The sequence shown here is derived from an EMBL/GenBank/DDBJ whole genome shotgun (WGS) entry which is preliminary data.</text>
</comment>
<comment type="subcellular location">
    <subcellularLocation>
        <location evidence="2">Secreted</location>
    </subcellularLocation>
</comment>
<feature type="signal peptide" evidence="3">
    <location>
        <begin position="1"/>
        <end position="22"/>
    </location>
</feature>
<protein>
    <recommendedName>
        <fullName evidence="4">Insulin-like domain-containing protein</fullName>
    </recommendedName>
</protein>
<dbReference type="Pfam" id="PF00049">
    <property type="entry name" value="Insulin"/>
    <property type="match status" value="1"/>
</dbReference>
<dbReference type="Proteomes" id="UP000663834">
    <property type="component" value="Unassembled WGS sequence"/>
</dbReference>
<dbReference type="EMBL" id="CAJOBJ010105876">
    <property type="protein sequence ID" value="CAF4608822.1"/>
    <property type="molecule type" value="Genomic_DNA"/>
</dbReference>
<keyword evidence="3" id="KW-0732">Signal</keyword>